<proteinExistence type="predicted"/>
<accession>A0ABR0T6I0</accession>
<dbReference type="EMBL" id="JASGXD010000020">
    <property type="protein sequence ID" value="KAK5999922.1"/>
    <property type="molecule type" value="Genomic_DNA"/>
</dbReference>
<sequence length="137" mass="15485">MSTDTVSTTTATSGMPQLVQKPSEDEMIVSITRHRHSDTDVTYTYQLPLPLFSEVRYSDETLLAYFKIILRLRLGSNKVGHSTVWRMSDTGQIAFVRSMNSFAAAVLDHKNANKKVIQLFVVKNDNIESLPDLEFSE</sequence>
<dbReference type="Proteomes" id="UP001341245">
    <property type="component" value="Unassembled WGS sequence"/>
</dbReference>
<reference evidence="1 2" key="1">
    <citation type="submission" date="2023-11" db="EMBL/GenBank/DDBJ databases">
        <title>Draft genome sequence and annotation of the polyextremotolerant black yeast-like fungus Aureobasidium pullulans NRRL 62042.</title>
        <authorList>
            <person name="Dielentheis-Frenken M.R.E."/>
            <person name="Wibberg D."/>
            <person name="Blank L.M."/>
            <person name="Tiso T."/>
        </authorList>
    </citation>
    <scope>NUCLEOTIDE SEQUENCE [LARGE SCALE GENOMIC DNA]</scope>
    <source>
        <strain evidence="1 2">NRRL 62042</strain>
    </source>
</reference>
<protein>
    <submittedName>
        <fullName evidence="1">Uncharacterized protein</fullName>
    </submittedName>
</protein>
<keyword evidence="2" id="KW-1185">Reference proteome</keyword>
<evidence type="ECO:0000313" key="2">
    <source>
        <dbReference type="Proteomes" id="UP001341245"/>
    </source>
</evidence>
<name>A0ABR0T6I0_AURPU</name>
<gene>
    <name evidence="1" type="ORF">QM012_005010</name>
</gene>
<comment type="caution">
    <text evidence="1">The sequence shown here is derived from an EMBL/GenBank/DDBJ whole genome shotgun (WGS) entry which is preliminary data.</text>
</comment>
<organism evidence="1 2">
    <name type="scientific">Aureobasidium pullulans</name>
    <name type="common">Black yeast</name>
    <name type="synonym">Pullularia pullulans</name>
    <dbReference type="NCBI Taxonomy" id="5580"/>
    <lineage>
        <taxon>Eukaryota</taxon>
        <taxon>Fungi</taxon>
        <taxon>Dikarya</taxon>
        <taxon>Ascomycota</taxon>
        <taxon>Pezizomycotina</taxon>
        <taxon>Dothideomycetes</taxon>
        <taxon>Dothideomycetidae</taxon>
        <taxon>Dothideales</taxon>
        <taxon>Saccotheciaceae</taxon>
        <taxon>Aureobasidium</taxon>
    </lineage>
</organism>
<evidence type="ECO:0000313" key="1">
    <source>
        <dbReference type="EMBL" id="KAK5999922.1"/>
    </source>
</evidence>